<keyword evidence="1" id="KW-0175">Coiled coil</keyword>
<evidence type="ECO:0000313" key="3">
    <source>
        <dbReference type="EMBL" id="CAK9875978.1"/>
    </source>
</evidence>
<gene>
    <name evidence="3" type="ORF">CSSPJE1EN2_LOCUS18200</name>
</gene>
<name>A0ABP1BL15_9BRYO</name>
<proteinExistence type="predicted"/>
<dbReference type="EMBL" id="OZ023706">
    <property type="protein sequence ID" value="CAK9875978.1"/>
    <property type="molecule type" value="Genomic_DNA"/>
</dbReference>
<accession>A0ABP1BL15</accession>
<organism evidence="3 4">
    <name type="scientific">Sphagnum jensenii</name>
    <dbReference type="NCBI Taxonomy" id="128206"/>
    <lineage>
        <taxon>Eukaryota</taxon>
        <taxon>Viridiplantae</taxon>
        <taxon>Streptophyta</taxon>
        <taxon>Embryophyta</taxon>
        <taxon>Bryophyta</taxon>
        <taxon>Sphagnophytina</taxon>
        <taxon>Sphagnopsida</taxon>
        <taxon>Sphagnales</taxon>
        <taxon>Sphagnaceae</taxon>
        <taxon>Sphagnum</taxon>
    </lineage>
</organism>
<reference evidence="3" key="1">
    <citation type="submission" date="2024-03" db="EMBL/GenBank/DDBJ databases">
        <authorList>
            <consortium name="ELIXIR-Norway"/>
            <consortium name="Elixir Norway"/>
        </authorList>
    </citation>
    <scope>NUCLEOTIDE SEQUENCE</scope>
</reference>
<feature type="coiled-coil region" evidence="1">
    <location>
        <begin position="248"/>
        <end position="282"/>
    </location>
</feature>
<keyword evidence="4" id="KW-1185">Reference proteome</keyword>
<evidence type="ECO:0000256" key="1">
    <source>
        <dbReference type="SAM" id="Coils"/>
    </source>
</evidence>
<feature type="compositionally biased region" description="Polar residues" evidence="2">
    <location>
        <begin position="25"/>
        <end position="36"/>
    </location>
</feature>
<evidence type="ECO:0000313" key="4">
    <source>
        <dbReference type="Proteomes" id="UP001497522"/>
    </source>
</evidence>
<dbReference type="Proteomes" id="UP001497522">
    <property type="component" value="Chromosome 5"/>
</dbReference>
<sequence length="370" mass="40769">MGVKKQQERGSAFENDFSKDDANEASESSNQKTQIGNGIEVGVGASQTEKLIHHQASLVITATCNSKLLPSEIQPVDGPKAIVLLILSIKGVHLLHLALDFDNTNYVPNSLVTVKESETTKEILKTKATKVSILESTELASENVAKDVPESGNDISFETNDLEEDLAAEQMVNNPGKSTRMHNDTLARSSSVLEVERLTAENSSLQGTIHSLQDDSNLTTGVLKSQLQKLQDKLSISSAQFQELICDLESTKQAIELANIQLKELQGKLQQLNQCSKDLLQIRLEITSNELQYKFMSTEPRLQTSGKKMEQAVVNLAAYEEKCVSLLQVISKKDKNFDEMQGKLAFAQLELDEQAIVVQQANRDLISAQE</sequence>
<feature type="region of interest" description="Disordered" evidence="2">
    <location>
        <begin position="1"/>
        <end position="36"/>
    </location>
</feature>
<protein>
    <submittedName>
        <fullName evidence="3">Uncharacterized protein</fullName>
    </submittedName>
</protein>
<evidence type="ECO:0000256" key="2">
    <source>
        <dbReference type="SAM" id="MobiDB-lite"/>
    </source>
</evidence>